<dbReference type="EMBL" id="ALWB01000094">
    <property type="protein sequence ID" value="ELS32436.1"/>
    <property type="molecule type" value="Genomic_DNA"/>
</dbReference>
<sequence length="99" mass="11981">MEYRRVTSSYKIKNKIKSFDSIEIGPLDKVHKMLVADKIQNKIQNKKDFMKYMYLKHDRPSYQKASEHGLQYFDSWLNRLSVSQEMYTEIVEQVERNNQ</sequence>
<evidence type="ECO:0000313" key="2">
    <source>
        <dbReference type="Proteomes" id="UP000011201"/>
    </source>
</evidence>
<reference evidence="1 2" key="1">
    <citation type="journal article" date="2013" name="Proc. Natl. Acad. Sci. U.S.A.">
        <title>Improving the coverage of the cyanobacterial phylum using diversity-driven genome sequencing.</title>
        <authorList>
            <person name="Shih P.M."/>
            <person name="Wu D."/>
            <person name="Latifi A."/>
            <person name="Axen S.D."/>
            <person name="Fewer D.P."/>
            <person name="Talla E."/>
            <person name="Calteau A."/>
            <person name="Cai F."/>
            <person name="Tandeau de Marsac N."/>
            <person name="Rippka R."/>
            <person name="Herdman M."/>
            <person name="Sivonen K."/>
            <person name="Coursin T."/>
            <person name="Laurent T."/>
            <person name="Goodwin L."/>
            <person name="Nolan M."/>
            <person name="Davenport K.W."/>
            <person name="Han C.S."/>
            <person name="Rubin E.M."/>
            <person name="Eisen J.A."/>
            <person name="Woyke T."/>
            <person name="Gugger M."/>
            <person name="Kerfeld C.A."/>
        </authorList>
    </citation>
    <scope>NUCLEOTIDE SEQUENCE [LARGE SCALE GENOMIC DNA]</scope>
    <source>
        <strain evidence="1 2">PCC 7429</strain>
    </source>
</reference>
<proteinExistence type="predicted"/>
<dbReference type="Proteomes" id="UP000011201">
    <property type="component" value="Unassembled WGS sequence"/>
</dbReference>
<organism evidence="1 2">
    <name type="scientific">Pseudanabaena biceps PCC 7429</name>
    <dbReference type="NCBI Taxonomy" id="927668"/>
    <lineage>
        <taxon>Bacteria</taxon>
        <taxon>Bacillati</taxon>
        <taxon>Cyanobacteriota</taxon>
        <taxon>Cyanophyceae</taxon>
        <taxon>Pseudanabaenales</taxon>
        <taxon>Pseudanabaenaceae</taxon>
        <taxon>Pseudanabaena</taxon>
    </lineage>
</organism>
<keyword evidence="2" id="KW-1185">Reference proteome</keyword>
<evidence type="ECO:0000313" key="1">
    <source>
        <dbReference type="EMBL" id="ELS32436.1"/>
    </source>
</evidence>
<dbReference type="PATRIC" id="fig|927668.3.peg.2769"/>
<protein>
    <submittedName>
        <fullName evidence="1">Uncharacterized protein</fullName>
    </submittedName>
</protein>
<accession>L8MY79</accession>
<gene>
    <name evidence="1" type="ORF">Pse7429DRAFT_2448</name>
</gene>
<dbReference type="AlphaFoldDB" id="L8MY79"/>
<name>L8MY79_9CYAN</name>
<comment type="caution">
    <text evidence="1">The sequence shown here is derived from an EMBL/GenBank/DDBJ whole genome shotgun (WGS) entry which is preliminary data.</text>
</comment>